<comment type="caution">
    <text evidence="1">The sequence shown here is derived from an EMBL/GenBank/DDBJ whole genome shotgun (WGS) entry which is preliminary data.</text>
</comment>
<proteinExistence type="predicted"/>
<organism evidence="1 2">
    <name type="scientific">Hoylesella loescheii DSM 19665 = JCM 12249 = ATCC 15930</name>
    <dbReference type="NCBI Taxonomy" id="1122985"/>
    <lineage>
        <taxon>Bacteria</taxon>
        <taxon>Pseudomonadati</taxon>
        <taxon>Bacteroidota</taxon>
        <taxon>Bacteroidia</taxon>
        <taxon>Bacteroidales</taxon>
        <taxon>Prevotellaceae</taxon>
        <taxon>Hoylesella</taxon>
    </lineage>
</organism>
<name>A0A069QKD6_HOYLO</name>
<sequence>MEQRSISTGTRFHLIRNKVTFNLELDGRLKSGVLGLIDELEFCYLLRIRR</sequence>
<gene>
    <name evidence="1" type="ORF">HMPREF1991_00584</name>
</gene>
<evidence type="ECO:0000313" key="2">
    <source>
        <dbReference type="Proteomes" id="UP000027442"/>
    </source>
</evidence>
<dbReference type="HOGENOM" id="CLU_3121198_0_0_10"/>
<evidence type="ECO:0000313" key="1">
    <source>
        <dbReference type="EMBL" id="KDR53323.1"/>
    </source>
</evidence>
<accession>A0A069QKD6</accession>
<dbReference type="Proteomes" id="UP000027442">
    <property type="component" value="Unassembled WGS sequence"/>
</dbReference>
<protein>
    <submittedName>
        <fullName evidence="1">Uncharacterized protein</fullName>
    </submittedName>
</protein>
<dbReference type="EMBL" id="JNGW01000020">
    <property type="protein sequence ID" value="KDR53323.1"/>
    <property type="molecule type" value="Genomic_DNA"/>
</dbReference>
<keyword evidence="2" id="KW-1185">Reference proteome</keyword>
<dbReference type="PATRIC" id="fig|1122985.7.peg.607"/>
<reference evidence="1 2" key="1">
    <citation type="submission" date="2013-08" db="EMBL/GenBank/DDBJ databases">
        <authorList>
            <person name="Weinstock G."/>
            <person name="Sodergren E."/>
            <person name="Wylie T."/>
            <person name="Fulton L."/>
            <person name="Fulton R."/>
            <person name="Fronick C."/>
            <person name="O'Laughlin M."/>
            <person name="Godfrey J."/>
            <person name="Miner T."/>
            <person name="Herter B."/>
            <person name="Appelbaum E."/>
            <person name="Cordes M."/>
            <person name="Lek S."/>
            <person name="Wollam A."/>
            <person name="Pepin K.H."/>
            <person name="Palsikar V.B."/>
            <person name="Mitreva M."/>
            <person name="Wilson R.K."/>
        </authorList>
    </citation>
    <scope>NUCLEOTIDE SEQUENCE [LARGE SCALE GENOMIC DNA]</scope>
    <source>
        <strain evidence="1 2">ATCC 15930</strain>
    </source>
</reference>
<dbReference type="AlphaFoldDB" id="A0A069QKD6"/>